<organism evidence="8 9">
    <name type="scientific">Komagataeibacter medellinensis (strain NBRC 3288 / BCRC 11682 / LMG 1693 / Kondo 51)</name>
    <name type="common">Gluconacetobacter medellinensis</name>
    <dbReference type="NCBI Taxonomy" id="634177"/>
    <lineage>
        <taxon>Bacteria</taxon>
        <taxon>Pseudomonadati</taxon>
        <taxon>Pseudomonadota</taxon>
        <taxon>Alphaproteobacteria</taxon>
        <taxon>Acetobacterales</taxon>
        <taxon>Acetobacteraceae</taxon>
        <taxon>Komagataeibacter</taxon>
    </lineage>
</organism>
<keyword evidence="4" id="KW-0547">Nucleotide-binding</keyword>
<protein>
    <recommendedName>
        <fullName evidence="2">ribonucleoside-diphosphate reductase</fullName>
        <ecNumber evidence="2">1.17.4.1</ecNumber>
    </recommendedName>
</protein>
<evidence type="ECO:0000256" key="4">
    <source>
        <dbReference type="ARBA" id="ARBA00022741"/>
    </source>
</evidence>
<comment type="similarity">
    <text evidence="1">Belongs to the ribonucleoside diphosphate reductase class-2 family.</text>
</comment>
<dbReference type="EMBL" id="AP012159">
    <property type="protein sequence ID" value="BAK84594.1"/>
    <property type="molecule type" value="Genomic_DNA"/>
</dbReference>
<accession>G2I0Y6</accession>
<feature type="region of interest" description="Disordered" evidence="6">
    <location>
        <begin position="553"/>
        <end position="588"/>
    </location>
</feature>
<dbReference type="Proteomes" id="UP000009044">
    <property type="component" value="Chromosome"/>
</dbReference>
<name>G2I0Y6_KOMMN</name>
<gene>
    <name evidence="8" type="ordered locus">GLX_21820</name>
</gene>
<dbReference type="KEGG" id="gxy:GLX_21820"/>
<evidence type="ECO:0000259" key="7">
    <source>
        <dbReference type="Pfam" id="PF12637"/>
    </source>
</evidence>
<comment type="catalytic activity">
    <reaction evidence="5">
        <text>a 2'-deoxyribonucleoside 5'-diphosphate + [thioredoxin]-disulfide + H2O = a ribonucleoside 5'-diphosphate + [thioredoxin]-dithiol</text>
        <dbReference type="Rhea" id="RHEA:23252"/>
        <dbReference type="Rhea" id="RHEA-COMP:10698"/>
        <dbReference type="Rhea" id="RHEA-COMP:10700"/>
        <dbReference type="ChEBI" id="CHEBI:15377"/>
        <dbReference type="ChEBI" id="CHEBI:29950"/>
        <dbReference type="ChEBI" id="CHEBI:50058"/>
        <dbReference type="ChEBI" id="CHEBI:57930"/>
        <dbReference type="ChEBI" id="CHEBI:73316"/>
        <dbReference type="EC" id="1.17.4.1"/>
    </reaction>
</comment>
<evidence type="ECO:0000256" key="1">
    <source>
        <dbReference type="ARBA" id="ARBA00007405"/>
    </source>
</evidence>
<dbReference type="InterPro" id="IPR024434">
    <property type="entry name" value="TSCPD_dom"/>
</dbReference>
<evidence type="ECO:0000256" key="3">
    <source>
        <dbReference type="ARBA" id="ARBA00022634"/>
    </source>
</evidence>
<dbReference type="HOGENOM" id="CLU_536009_0_0_5"/>
<proteinExistence type="inferred from homology"/>
<dbReference type="PATRIC" id="fig|634177.7.peg.2468"/>
<dbReference type="Pfam" id="PF12637">
    <property type="entry name" value="TSCPD"/>
    <property type="match status" value="1"/>
</dbReference>
<evidence type="ECO:0000256" key="5">
    <source>
        <dbReference type="ARBA" id="ARBA00047754"/>
    </source>
</evidence>
<evidence type="ECO:0000256" key="2">
    <source>
        <dbReference type="ARBA" id="ARBA00012274"/>
    </source>
</evidence>
<sequence length="588" mass="62277">MHFRPSHLRDRAHVAGRAAARSFPLTGSYPPYPLYPVGCIVATPPQTGSAALPATGKTEGMTARSHWNGVRMRTVEAAADPDDAPRSVTLPADWDDTAAEALARLTPGHGPASLPDEAAHWIDDLCMDSTAGPAVRPVARALSCLLLMRQAAPTQDLWHGHHDRRPGFVVNLAAFVEADNSFMARDFVAALRLLARMLRMIAQYRQPLCNGELPLPDPTQRTASHLRAVPPAMPPQPPCVAGSLLLTNLDACLAGLGFDYDSESGRDAACSIVALATLVAHAGEGADAMPLPPVRSILPGVSQIARNVWQEAAVEIDQPAARVETGFSTSGPIDALLGVEACGLAPVFSPLRPDGRLATSTLARLACRGLTLEAAFAATLAGESVLPLPSAASHQAMHRALSGFVDRAPPRPDATRDVLATRAGLERGVRRPLPARHGGFTQKASVGGHRLFLRTGEYADGALGEISLTPTRESPMVRGLMDTLGQAVSIGLQYGVPLESYVEAFAYTQFGPAGTVEGDPVASYATSMLDYAFRALSDAYLGRRLPDAPHEEIMADSPAPMLPLDLPGSGNDDGDDTPPRRRRLRLVG</sequence>
<evidence type="ECO:0000313" key="8">
    <source>
        <dbReference type="EMBL" id="BAK84594.1"/>
    </source>
</evidence>
<dbReference type="GO" id="GO:0071897">
    <property type="term" value="P:DNA biosynthetic process"/>
    <property type="evidence" value="ECO:0007669"/>
    <property type="project" value="UniProtKB-KW"/>
</dbReference>
<feature type="domain" description="TSCPD" evidence="7">
    <location>
        <begin position="434"/>
        <end position="540"/>
    </location>
</feature>
<keyword evidence="3" id="KW-0237">DNA synthesis</keyword>
<dbReference type="GO" id="GO:0004748">
    <property type="term" value="F:ribonucleoside-diphosphate reductase activity, thioredoxin disulfide as acceptor"/>
    <property type="evidence" value="ECO:0007669"/>
    <property type="project" value="UniProtKB-EC"/>
</dbReference>
<dbReference type="eggNOG" id="COG0209">
    <property type="taxonomic scope" value="Bacteria"/>
</dbReference>
<dbReference type="GO" id="GO:0000166">
    <property type="term" value="F:nucleotide binding"/>
    <property type="evidence" value="ECO:0007669"/>
    <property type="project" value="UniProtKB-KW"/>
</dbReference>
<dbReference type="STRING" id="634177.GLX_21820"/>
<evidence type="ECO:0000313" key="9">
    <source>
        <dbReference type="Proteomes" id="UP000009044"/>
    </source>
</evidence>
<dbReference type="AlphaFoldDB" id="G2I0Y6"/>
<reference evidence="9" key="1">
    <citation type="journal article" date="2011" name="J. Bacteriol.">
        <title>Complete genome sequence of NBRC 3288, a unique cellulose-nonproducing strain of Gluconacetobacter xylinus isolated from vinegar.</title>
        <authorList>
            <person name="Ogino H."/>
            <person name="Azuma Y."/>
            <person name="Hosoyama A."/>
            <person name="Nakazawa H."/>
            <person name="Matsutani M."/>
            <person name="Hasegawa A."/>
            <person name="Otsuyama K."/>
            <person name="Matsushita K."/>
            <person name="Fujita N."/>
            <person name="Shirai M."/>
        </authorList>
    </citation>
    <scope>NUCLEOTIDE SEQUENCE [LARGE SCALE GENOMIC DNA]</scope>
    <source>
        <strain evidence="9">NBRC 3288 / BCRC 11682 / LMG 1693</strain>
    </source>
</reference>
<evidence type="ECO:0000256" key="6">
    <source>
        <dbReference type="SAM" id="MobiDB-lite"/>
    </source>
</evidence>
<dbReference type="EC" id="1.17.4.1" evidence="2"/>